<dbReference type="EMBL" id="FNPH01000001">
    <property type="protein sequence ID" value="SDY15980.1"/>
    <property type="molecule type" value="Genomic_DNA"/>
</dbReference>
<dbReference type="STRING" id="405436.SAMN05444365_101877"/>
<organism evidence="2 3">
    <name type="scientific">Micromonospora pattaloongensis</name>
    <dbReference type="NCBI Taxonomy" id="405436"/>
    <lineage>
        <taxon>Bacteria</taxon>
        <taxon>Bacillati</taxon>
        <taxon>Actinomycetota</taxon>
        <taxon>Actinomycetes</taxon>
        <taxon>Micromonosporales</taxon>
        <taxon>Micromonosporaceae</taxon>
        <taxon>Micromonospora</taxon>
    </lineage>
</organism>
<protein>
    <submittedName>
        <fullName evidence="2">Uncharacterized protein</fullName>
    </submittedName>
</protein>
<dbReference type="AlphaFoldDB" id="A0A1H3HKT0"/>
<gene>
    <name evidence="2" type="ORF">SAMN05444365_101877</name>
</gene>
<dbReference type="Proteomes" id="UP000242415">
    <property type="component" value="Unassembled WGS sequence"/>
</dbReference>
<keyword evidence="1" id="KW-0812">Transmembrane</keyword>
<name>A0A1H3HKT0_9ACTN</name>
<reference evidence="3" key="1">
    <citation type="submission" date="2016-10" db="EMBL/GenBank/DDBJ databases">
        <authorList>
            <person name="Varghese N."/>
            <person name="Submissions S."/>
        </authorList>
    </citation>
    <scope>NUCLEOTIDE SEQUENCE [LARGE SCALE GENOMIC DNA]</scope>
    <source>
        <strain evidence="3">DSM 45245</strain>
    </source>
</reference>
<evidence type="ECO:0000256" key="1">
    <source>
        <dbReference type="SAM" id="Phobius"/>
    </source>
</evidence>
<keyword evidence="1" id="KW-1133">Transmembrane helix</keyword>
<keyword evidence="3" id="KW-1185">Reference proteome</keyword>
<proteinExistence type="predicted"/>
<keyword evidence="1" id="KW-0472">Membrane</keyword>
<evidence type="ECO:0000313" key="2">
    <source>
        <dbReference type="EMBL" id="SDY15980.1"/>
    </source>
</evidence>
<accession>A0A1H3HKT0</accession>
<evidence type="ECO:0000313" key="3">
    <source>
        <dbReference type="Proteomes" id="UP000242415"/>
    </source>
</evidence>
<feature type="transmembrane region" description="Helical" evidence="1">
    <location>
        <begin position="12"/>
        <end position="28"/>
    </location>
</feature>
<sequence length="31" mass="3594">MIRMLLRTGWPGALLLVIFLVVVTSPLWKRL</sequence>